<comment type="similarity">
    <text evidence="6">Belongs to the RNase D family.</text>
</comment>
<comment type="catalytic activity">
    <reaction evidence="6">
        <text>Exonucleolytic cleavage that removes extra residues from the 3'-terminus of tRNA to produce 5'-mononucleotides.</text>
        <dbReference type="EC" id="3.1.13.5"/>
    </reaction>
</comment>
<keyword evidence="3 6" id="KW-0540">Nuclease</keyword>
<dbReference type="SMART" id="SM00341">
    <property type="entry name" value="HRDC"/>
    <property type="match status" value="1"/>
</dbReference>
<evidence type="ECO:0000256" key="6">
    <source>
        <dbReference type="HAMAP-Rule" id="MF_01899"/>
    </source>
</evidence>
<dbReference type="EC" id="3.1.13.5" evidence="6"/>
<dbReference type="PANTHER" id="PTHR47649:SF1">
    <property type="entry name" value="RIBONUCLEASE D"/>
    <property type="match status" value="1"/>
</dbReference>
<dbReference type="PROSITE" id="PS50967">
    <property type="entry name" value="HRDC"/>
    <property type="match status" value="1"/>
</dbReference>
<protein>
    <recommendedName>
        <fullName evidence="6">Ribonuclease D</fullName>
        <shortName evidence="6">RNase D</shortName>
        <ecNumber evidence="6">3.1.13.5</ecNumber>
    </recommendedName>
</protein>
<dbReference type="InterPro" id="IPR006292">
    <property type="entry name" value="RNase_D"/>
</dbReference>
<dbReference type="Pfam" id="PF01612">
    <property type="entry name" value="DNA_pol_A_exo1"/>
    <property type="match status" value="1"/>
</dbReference>
<evidence type="ECO:0000256" key="5">
    <source>
        <dbReference type="ARBA" id="ARBA00022839"/>
    </source>
</evidence>
<dbReference type="Gene3D" id="3.30.420.10">
    <property type="entry name" value="Ribonuclease H-like superfamily/Ribonuclease H"/>
    <property type="match status" value="1"/>
</dbReference>
<evidence type="ECO:0000313" key="9">
    <source>
        <dbReference type="Proteomes" id="UP001620597"/>
    </source>
</evidence>
<dbReference type="InterPro" id="IPR044876">
    <property type="entry name" value="HRDC_dom_sf"/>
</dbReference>
<dbReference type="InterPro" id="IPR036397">
    <property type="entry name" value="RNaseH_sf"/>
</dbReference>
<keyword evidence="9" id="KW-1185">Reference proteome</keyword>
<reference evidence="8 9" key="1">
    <citation type="submission" date="2024-03" db="EMBL/GenBank/DDBJ databases">
        <title>High-quality draft genome sequence of Oceanobacter sp. wDCs-4.</title>
        <authorList>
            <person name="Dong C."/>
        </authorList>
    </citation>
    <scope>NUCLEOTIDE SEQUENCE [LARGE SCALE GENOMIC DNA]</scope>
    <source>
        <strain evidence="9">wDCs-4</strain>
    </source>
</reference>
<comment type="caution">
    <text evidence="8">The sequence shown here is derived from an EMBL/GenBank/DDBJ whole genome shotgun (WGS) entry which is preliminary data.</text>
</comment>
<evidence type="ECO:0000256" key="1">
    <source>
        <dbReference type="ARBA" id="ARBA00022490"/>
    </source>
</evidence>
<dbReference type="InterPro" id="IPR002121">
    <property type="entry name" value="HRDC_dom"/>
</dbReference>
<keyword evidence="4 6" id="KW-0378">Hydrolase</keyword>
<evidence type="ECO:0000313" key="8">
    <source>
        <dbReference type="EMBL" id="MFK4754417.1"/>
    </source>
</evidence>
<feature type="domain" description="HRDC" evidence="7">
    <location>
        <begin position="216"/>
        <end position="295"/>
    </location>
</feature>
<organism evidence="8 9">
    <name type="scientific">Oceanobacter antarcticus</name>
    <dbReference type="NCBI Taxonomy" id="3133425"/>
    <lineage>
        <taxon>Bacteria</taxon>
        <taxon>Pseudomonadati</taxon>
        <taxon>Pseudomonadota</taxon>
        <taxon>Gammaproteobacteria</taxon>
        <taxon>Oceanospirillales</taxon>
        <taxon>Oceanospirillaceae</taxon>
        <taxon>Oceanobacter</taxon>
    </lineage>
</organism>
<evidence type="ECO:0000256" key="3">
    <source>
        <dbReference type="ARBA" id="ARBA00022722"/>
    </source>
</evidence>
<accession>A0ABW8NNI1</accession>
<comment type="subcellular location">
    <subcellularLocation>
        <location evidence="6">Cytoplasm</location>
    </subcellularLocation>
</comment>
<dbReference type="Proteomes" id="UP001620597">
    <property type="component" value="Unassembled WGS sequence"/>
</dbReference>
<dbReference type="InterPro" id="IPR051086">
    <property type="entry name" value="RNase_D-like"/>
</dbReference>
<dbReference type="SMART" id="SM00474">
    <property type="entry name" value="35EXOc"/>
    <property type="match status" value="1"/>
</dbReference>
<dbReference type="NCBIfam" id="TIGR01388">
    <property type="entry name" value="rnd"/>
    <property type="match status" value="1"/>
</dbReference>
<dbReference type="EMBL" id="JBBKTX010000030">
    <property type="protein sequence ID" value="MFK4754417.1"/>
    <property type="molecule type" value="Genomic_DNA"/>
</dbReference>
<keyword evidence="1 6" id="KW-0963">Cytoplasm</keyword>
<dbReference type="InterPro" id="IPR012337">
    <property type="entry name" value="RNaseH-like_sf"/>
</dbReference>
<comment type="function">
    <text evidence="6">Exonuclease involved in the 3' processing of various precursor tRNAs. Initiates hydrolysis at the 3'-terminus of an RNA molecule and releases 5'-mononucleotides.</text>
</comment>
<sequence>MTSPQVPEPIWLTTNQQLAEACQGWMNEGFLALDTEFVRTSTFYPQVGLLQVADSQHCYLIDPLSVTEWQPLAQVFQAVAVTKVFHACAEDLEVCRQLTGVLPSPLADSQLAASMAGLGGSMGFQRLIAALLDIDIDKEETRSNWLARPLSQDQIRYAVADVYFLRQIYPMLVAKLVSMDRMSWLEEDCQRTIEEQSQQEVPKDYYRRVKLAWKLRPQEQHLLQELVGWRELQARERDVPRSKVVDDNSLWNIARYKPKNRDQLVKAGLRPEMVRKDAQVLLEIVSQAMADDNALWPVALDRPLTPEAGQWLKLTRDAVASRAAVLEIPPEILTRKKALDALIRSGWNSGTYVLPDVLQGWRKSQIGDTLLDMMTKVDDRH</sequence>
<comment type="cofactor">
    <cofactor evidence="6">
        <name>a divalent metal cation</name>
        <dbReference type="ChEBI" id="CHEBI:60240"/>
    </cofactor>
</comment>
<dbReference type="Pfam" id="PF00570">
    <property type="entry name" value="HRDC"/>
    <property type="match status" value="1"/>
</dbReference>
<dbReference type="InterPro" id="IPR048579">
    <property type="entry name" value="RNAseD_HRDC_C"/>
</dbReference>
<evidence type="ECO:0000259" key="7">
    <source>
        <dbReference type="PROSITE" id="PS50967"/>
    </source>
</evidence>
<dbReference type="RefSeq" id="WP_416207283.1">
    <property type="nucleotide sequence ID" value="NZ_JBBKTX010000030.1"/>
</dbReference>
<dbReference type="HAMAP" id="MF_01899">
    <property type="entry name" value="RNase_D"/>
    <property type="match status" value="1"/>
</dbReference>
<dbReference type="InterPro" id="IPR002562">
    <property type="entry name" value="3'-5'_exonuclease_dom"/>
</dbReference>
<proteinExistence type="inferred from homology"/>
<keyword evidence="2 6" id="KW-0819">tRNA processing</keyword>
<name>A0ABW8NNI1_9GAMM</name>
<keyword evidence="5 6" id="KW-0269">Exonuclease</keyword>
<dbReference type="SUPFAM" id="SSF53098">
    <property type="entry name" value="Ribonuclease H-like"/>
    <property type="match status" value="1"/>
</dbReference>
<dbReference type="GO" id="GO:0033890">
    <property type="term" value="F:ribonuclease D activity"/>
    <property type="evidence" value="ECO:0007669"/>
    <property type="project" value="UniProtKB-EC"/>
</dbReference>
<dbReference type="CDD" id="cd06142">
    <property type="entry name" value="RNaseD_exo"/>
    <property type="match status" value="1"/>
</dbReference>
<dbReference type="SUPFAM" id="SSF47819">
    <property type="entry name" value="HRDC-like"/>
    <property type="match status" value="2"/>
</dbReference>
<gene>
    <name evidence="6 8" type="primary">rnd</name>
    <name evidence="8" type="ORF">WG929_18580</name>
</gene>
<dbReference type="InterPro" id="IPR010997">
    <property type="entry name" value="HRDC-like_sf"/>
</dbReference>
<evidence type="ECO:0000256" key="4">
    <source>
        <dbReference type="ARBA" id="ARBA00022801"/>
    </source>
</evidence>
<dbReference type="Pfam" id="PF21293">
    <property type="entry name" value="RNAseD_HRDC_C"/>
    <property type="match status" value="1"/>
</dbReference>
<evidence type="ECO:0000256" key="2">
    <source>
        <dbReference type="ARBA" id="ARBA00022694"/>
    </source>
</evidence>
<dbReference type="Gene3D" id="1.10.150.80">
    <property type="entry name" value="HRDC domain"/>
    <property type="match status" value="2"/>
</dbReference>
<dbReference type="PANTHER" id="PTHR47649">
    <property type="entry name" value="RIBONUCLEASE D"/>
    <property type="match status" value="1"/>
</dbReference>